<feature type="compositionally biased region" description="Polar residues" evidence="1">
    <location>
        <begin position="599"/>
        <end position="608"/>
    </location>
</feature>
<dbReference type="Pfam" id="PF02181">
    <property type="entry name" value="FH2"/>
    <property type="match status" value="1"/>
</dbReference>
<dbReference type="SMART" id="SM00498">
    <property type="entry name" value="FH2"/>
    <property type="match status" value="1"/>
</dbReference>
<dbReference type="PROSITE" id="PS50106">
    <property type="entry name" value="PDZ"/>
    <property type="match status" value="3"/>
</dbReference>
<keyword evidence="5" id="KW-1185">Reference proteome</keyword>
<feature type="compositionally biased region" description="Pro residues" evidence="1">
    <location>
        <begin position="818"/>
        <end position="830"/>
    </location>
</feature>
<dbReference type="Proteomes" id="UP001519460">
    <property type="component" value="Unassembled WGS sequence"/>
</dbReference>
<dbReference type="Gene3D" id="1.20.1160.20">
    <property type="match status" value="3"/>
</dbReference>
<feature type="non-terminal residue" evidence="4">
    <location>
        <position position="1129"/>
    </location>
</feature>
<feature type="domain" description="PDZ" evidence="2">
    <location>
        <begin position="85"/>
        <end position="132"/>
    </location>
</feature>
<dbReference type="SUPFAM" id="SSF50156">
    <property type="entry name" value="PDZ domain-like"/>
    <property type="match status" value="3"/>
</dbReference>
<dbReference type="InterPro" id="IPR041489">
    <property type="entry name" value="PDZ_6"/>
</dbReference>
<accession>A0ABD0LRX2</accession>
<feature type="compositionally biased region" description="Polar residues" evidence="1">
    <location>
        <begin position="755"/>
        <end position="765"/>
    </location>
</feature>
<evidence type="ECO:0000313" key="5">
    <source>
        <dbReference type="Proteomes" id="UP001519460"/>
    </source>
</evidence>
<dbReference type="InterPro" id="IPR015425">
    <property type="entry name" value="FH2_Formin"/>
</dbReference>
<dbReference type="AlphaFoldDB" id="A0ABD0LRX2"/>
<evidence type="ECO:0008006" key="6">
    <source>
        <dbReference type="Google" id="ProtNLM"/>
    </source>
</evidence>
<gene>
    <name evidence="4" type="ORF">BaRGS_00006293</name>
</gene>
<dbReference type="Gene3D" id="2.30.42.10">
    <property type="match status" value="3"/>
</dbReference>
<evidence type="ECO:0000256" key="1">
    <source>
        <dbReference type="SAM" id="MobiDB-lite"/>
    </source>
</evidence>
<dbReference type="SMART" id="SM00228">
    <property type="entry name" value="PDZ"/>
    <property type="match status" value="3"/>
</dbReference>
<dbReference type="PANTHER" id="PTHR45725:SF3">
    <property type="entry name" value="DELPHILIN"/>
    <property type="match status" value="1"/>
</dbReference>
<evidence type="ECO:0000259" key="3">
    <source>
        <dbReference type="PROSITE" id="PS51444"/>
    </source>
</evidence>
<comment type="caution">
    <text evidence="4">The sequence shown here is derived from an EMBL/GenBank/DDBJ whole genome shotgun (WGS) entry which is preliminary data.</text>
</comment>
<name>A0ABD0LRX2_9CAEN</name>
<dbReference type="InterPro" id="IPR036034">
    <property type="entry name" value="PDZ_sf"/>
</dbReference>
<protein>
    <recommendedName>
        <fullName evidence="6">Delphilin</fullName>
    </recommendedName>
</protein>
<dbReference type="InterPro" id="IPR051425">
    <property type="entry name" value="Formin_Homology"/>
</dbReference>
<dbReference type="Pfam" id="PF17820">
    <property type="entry name" value="PDZ_6"/>
    <property type="match status" value="3"/>
</dbReference>
<organism evidence="4 5">
    <name type="scientific">Batillaria attramentaria</name>
    <dbReference type="NCBI Taxonomy" id="370345"/>
    <lineage>
        <taxon>Eukaryota</taxon>
        <taxon>Metazoa</taxon>
        <taxon>Spiralia</taxon>
        <taxon>Lophotrochozoa</taxon>
        <taxon>Mollusca</taxon>
        <taxon>Gastropoda</taxon>
        <taxon>Caenogastropoda</taxon>
        <taxon>Sorbeoconcha</taxon>
        <taxon>Cerithioidea</taxon>
        <taxon>Batillariidae</taxon>
        <taxon>Batillaria</taxon>
    </lineage>
</organism>
<feature type="domain" description="PDZ" evidence="2">
    <location>
        <begin position="290"/>
        <end position="347"/>
    </location>
</feature>
<evidence type="ECO:0000313" key="4">
    <source>
        <dbReference type="EMBL" id="KAK7502340.1"/>
    </source>
</evidence>
<feature type="region of interest" description="Disordered" evidence="1">
    <location>
        <begin position="719"/>
        <end position="765"/>
    </location>
</feature>
<feature type="compositionally biased region" description="Polar residues" evidence="1">
    <location>
        <begin position="722"/>
        <end position="733"/>
    </location>
</feature>
<feature type="region of interest" description="Disordered" evidence="1">
    <location>
        <begin position="593"/>
        <end position="628"/>
    </location>
</feature>
<dbReference type="InterPro" id="IPR042201">
    <property type="entry name" value="FH2_Formin_sf"/>
</dbReference>
<evidence type="ECO:0000259" key="2">
    <source>
        <dbReference type="PROSITE" id="PS50106"/>
    </source>
</evidence>
<proteinExistence type="predicted"/>
<dbReference type="Gene3D" id="1.20.58.2220">
    <property type="entry name" value="Formin, FH2 domain"/>
    <property type="match status" value="2"/>
</dbReference>
<feature type="compositionally biased region" description="Acidic residues" evidence="1">
    <location>
        <begin position="736"/>
        <end position="752"/>
    </location>
</feature>
<feature type="domain" description="FH2" evidence="3">
    <location>
        <begin position="823"/>
        <end position="1129"/>
    </location>
</feature>
<feature type="compositionally biased region" description="Basic and acidic residues" evidence="1">
    <location>
        <begin position="650"/>
        <end position="660"/>
    </location>
</feature>
<dbReference type="PROSITE" id="PS51444">
    <property type="entry name" value="FH2"/>
    <property type="match status" value="1"/>
</dbReference>
<dbReference type="InterPro" id="IPR001478">
    <property type="entry name" value="PDZ"/>
</dbReference>
<sequence length="1129" mass="125479">MPLKFLQGLKWPKAYGFEIFGKGPAYVVSVETGSVADKAGLKPGDQILELEGQDVTTMSAATIKTLARQSRNQPPALEVVACLAEVLIEPAPVSGYGFSVLNERPVVVGSVDFTGPAYEAGLRVGDVILEINHKHPEGVEAVGTVLTRRPGQLTMLTIPVGRTGNLVHVDKGLSQLPSSDPRVHRAKDLYDKLGDVLGDDYERKMAVVAILKQYAEDRDVDILCRSLDAVLKSPHERSILRHIRLLVSPHQRPVFDELLKSGQTRNSPAHSNKSQNQVTPATHIVGSKKVIQVVREDGSFGFVVKGCNPAFIESVDPGGPAEKAGLQDGDFIIKLNGLDVSLSESSHGSDLLPFEQNHADREGKTFTQNADYLLTSKEKSQLKRALQHYDLHRDVVGLYSSLEPVLDTPSKCMLWKFILIHLNAQHRDYVLHRVGLPTHLLLELVDGDKFGHLAALPAENAPIHEDLLTHTSTGHSSHQKPQSFEHHIDFLLTSRERMQFKTALHSYHENHDLQPLVEVMKLILDTTSKGILWRYVLPRLTPAHRGVVRQMLDMPDTHSVSGLSLSAMDSYIGSYDEGSQQVDTATNTEENVLYDENESSVGSDSLTGRHQVKLKSPSAGGVRGDGKGEDQAILQEVLATRRAVEEVKEAIRGKTEKEPPVDYDVDEDDPYHQDLESRHFVTIIPVGYPGFDLNRRPFVSKEMNSPEFSKFRKFVGEKRITRPSSLSQRSLQTDQREDDDNSSSSSESEDDTGFSVPTSPRHQMGDSLNANALVALKELDAVMDAEASDLENSPRHQPGRRTEGGKSGHNWTASATVPVPPAPPPPPPPGVNSTTVHVSETAMNVKRINWEKLDNKTVENTIWEQLCDGDLSEVIHYLELETQFSTKPARPTILLGHLKMTVSEIKQAIYLMDEETLTPELLRQLIAYAPSRQEMAHYDAYTGEIDELSKPDQFAYEVSQIHGYEQRLRGLLFKASFRERTEEMKESLRSIKLASNELRHSKKLARLLELILAMGNYMNKGNSRVGEAAGFRISFLTQLDITKTADSKSTFLHVLADTAYTKFPDLLSVGEELANVAEASKDEIQSVFRLQATAMEEFANMVAFFGEDPHEVSTSDIFSIFYDFVTKFE</sequence>
<dbReference type="SUPFAM" id="SSF101447">
    <property type="entry name" value="Formin homology 2 domain (FH2 domain)"/>
    <property type="match status" value="1"/>
</dbReference>
<feature type="region of interest" description="Disordered" evidence="1">
    <location>
        <begin position="650"/>
        <end position="671"/>
    </location>
</feature>
<feature type="domain" description="PDZ" evidence="2">
    <location>
        <begin position="15"/>
        <end position="70"/>
    </location>
</feature>
<feature type="region of interest" description="Disordered" evidence="1">
    <location>
        <begin position="787"/>
        <end position="832"/>
    </location>
</feature>
<dbReference type="EMBL" id="JACVVK020000026">
    <property type="protein sequence ID" value="KAK7502340.1"/>
    <property type="molecule type" value="Genomic_DNA"/>
</dbReference>
<reference evidence="4 5" key="1">
    <citation type="journal article" date="2023" name="Sci. Data">
        <title>Genome assembly of the Korean intertidal mud-creeper Batillaria attramentaria.</title>
        <authorList>
            <person name="Patra A.K."/>
            <person name="Ho P.T."/>
            <person name="Jun S."/>
            <person name="Lee S.J."/>
            <person name="Kim Y."/>
            <person name="Won Y.J."/>
        </authorList>
    </citation>
    <scope>NUCLEOTIDE SEQUENCE [LARGE SCALE GENOMIC DNA]</scope>
    <source>
        <strain evidence="4">Wonlab-2016</strain>
    </source>
</reference>
<dbReference type="PANTHER" id="PTHR45725">
    <property type="entry name" value="FORMIN HOMOLOGY 2 FAMILY MEMBER"/>
    <property type="match status" value="1"/>
</dbReference>